<dbReference type="EMBL" id="JAIQCJ010002063">
    <property type="protein sequence ID" value="KAJ8784321.1"/>
    <property type="molecule type" value="Genomic_DNA"/>
</dbReference>
<evidence type="ECO:0008006" key="3">
    <source>
        <dbReference type="Google" id="ProtNLM"/>
    </source>
</evidence>
<evidence type="ECO:0000313" key="2">
    <source>
        <dbReference type="Proteomes" id="UP001159641"/>
    </source>
</evidence>
<dbReference type="Proteomes" id="UP001159641">
    <property type="component" value="Unassembled WGS sequence"/>
</dbReference>
<organism evidence="1 2">
    <name type="scientific">Eschrichtius robustus</name>
    <name type="common">California gray whale</name>
    <name type="synonym">Eschrichtius gibbosus</name>
    <dbReference type="NCBI Taxonomy" id="9764"/>
    <lineage>
        <taxon>Eukaryota</taxon>
        <taxon>Metazoa</taxon>
        <taxon>Chordata</taxon>
        <taxon>Craniata</taxon>
        <taxon>Vertebrata</taxon>
        <taxon>Euteleostomi</taxon>
        <taxon>Mammalia</taxon>
        <taxon>Eutheria</taxon>
        <taxon>Laurasiatheria</taxon>
        <taxon>Artiodactyla</taxon>
        <taxon>Whippomorpha</taxon>
        <taxon>Cetacea</taxon>
        <taxon>Mysticeti</taxon>
        <taxon>Eschrichtiidae</taxon>
        <taxon>Eschrichtius</taxon>
    </lineage>
</organism>
<keyword evidence="2" id="KW-1185">Reference proteome</keyword>
<gene>
    <name evidence="1" type="ORF">J1605_008326</name>
</gene>
<comment type="caution">
    <text evidence="1">The sequence shown here is derived from an EMBL/GenBank/DDBJ whole genome shotgun (WGS) entry which is preliminary data.</text>
</comment>
<proteinExistence type="predicted"/>
<accession>A0AB34GY05</accession>
<evidence type="ECO:0000313" key="1">
    <source>
        <dbReference type="EMBL" id="KAJ8784321.1"/>
    </source>
</evidence>
<protein>
    <recommendedName>
        <fullName evidence="3">Secreted protein</fullName>
    </recommendedName>
</protein>
<dbReference type="AlphaFoldDB" id="A0AB34GY05"/>
<reference evidence="1 2" key="1">
    <citation type="submission" date="2022-11" db="EMBL/GenBank/DDBJ databases">
        <title>Whole genome sequence of Eschrichtius robustus ER-17-0199.</title>
        <authorList>
            <person name="Bruniche-Olsen A."/>
            <person name="Black A.N."/>
            <person name="Fields C.J."/>
            <person name="Walden K."/>
            <person name="Dewoody J.A."/>
        </authorList>
    </citation>
    <scope>NUCLEOTIDE SEQUENCE [LARGE SCALE GENOMIC DNA]</scope>
    <source>
        <strain evidence="1">ER-17-0199</strain>
        <tissue evidence="1">Blubber</tissue>
    </source>
</reference>
<name>A0AB34GY05_ESCRO</name>
<sequence length="88" mass="9800">MYWVGDACYALLQMMMVWTPDCLVIAGLVNIQVFVSSAVHHGFHLTSLDAGDIVDIPGVDFLRLRSQPDAQMWCLIPLACSSKTHCKF</sequence>